<name>A0A7U7GFF5_9GAMM</name>
<protein>
    <recommendedName>
        <fullName evidence="1">Phasin domain-containing protein</fullName>
    </recommendedName>
</protein>
<dbReference type="EMBL" id="CBTK010000295">
    <property type="protein sequence ID" value="CDH47259.1"/>
    <property type="molecule type" value="Genomic_DNA"/>
</dbReference>
<evidence type="ECO:0000259" key="1">
    <source>
        <dbReference type="Pfam" id="PF09361"/>
    </source>
</evidence>
<reference evidence="2 3" key="1">
    <citation type="journal article" date="2014" name="ISME J.">
        <title>Candidatus Competibacter-lineage genomes retrieved from metagenomes reveal functional metabolic diversity.</title>
        <authorList>
            <person name="McIlroy S.J."/>
            <person name="Albertsen M."/>
            <person name="Andresen E.K."/>
            <person name="Saunders A.M."/>
            <person name="Kristiansen R."/>
            <person name="Stokholm-Bjerregaard M."/>
            <person name="Nielsen K.L."/>
            <person name="Nielsen P.H."/>
        </authorList>
    </citation>
    <scope>NUCLEOTIDE SEQUENCE [LARGE SCALE GENOMIC DNA]</scope>
    <source>
        <strain evidence="2 3">Run_B_J11</strain>
    </source>
</reference>
<dbReference type="Pfam" id="PF09361">
    <property type="entry name" value="Phasin_2"/>
    <property type="match status" value="1"/>
</dbReference>
<organism evidence="2 3">
    <name type="scientific">Candidatus Contendobacter odensis Run_B_J11</name>
    <dbReference type="NCBI Taxonomy" id="1400861"/>
    <lineage>
        <taxon>Bacteria</taxon>
        <taxon>Pseudomonadati</taxon>
        <taxon>Pseudomonadota</taxon>
        <taxon>Gammaproteobacteria</taxon>
        <taxon>Candidatus Competibacteraceae</taxon>
        <taxon>Candidatus Contendibacter</taxon>
    </lineage>
</organism>
<dbReference type="AlphaFoldDB" id="A0A7U7GFF5"/>
<comment type="caution">
    <text evidence="2">The sequence shown here is derived from an EMBL/GenBank/DDBJ whole genome shotgun (WGS) entry which is preliminary data.</text>
</comment>
<dbReference type="RefSeq" id="WP_034436019.1">
    <property type="nucleotide sequence ID" value="NZ_CBTK010000295.1"/>
</dbReference>
<dbReference type="Proteomes" id="UP000019184">
    <property type="component" value="Unassembled WGS sequence"/>
</dbReference>
<evidence type="ECO:0000313" key="2">
    <source>
        <dbReference type="EMBL" id="CDH47259.1"/>
    </source>
</evidence>
<evidence type="ECO:0000313" key="3">
    <source>
        <dbReference type="Proteomes" id="UP000019184"/>
    </source>
</evidence>
<dbReference type="InterPro" id="IPR018968">
    <property type="entry name" value="Phasin"/>
</dbReference>
<keyword evidence="3" id="KW-1185">Reference proteome</keyword>
<feature type="domain" description="Phasin" evidence="1">
    <location>
        <begin position="16"/>
        <end position="104"/>
    </location>
</feature>
<gene>
    <name evidence="2" type="ORF">BN874_770109</name>
</gene>
<sequence>MNETPAAWVNPLQPWVAPLTRFNQFVVGQVEQWASLQMSSLKAYVDLGAAQVRVALKITDPHSLNEFVDSQFAVLSFVGHRVLDDNRALAEWGTNYQTQANRLSRENLLGLLFK</sequence>
<accession>A0A7U7GFF5</accession>
<proteinExistence type="predicted"/>